<accession>A0A069CV01</accession>
<keyword evidence="2" id="KW-1185">Reference proteome</keyword>
<sequence>MNRRGLNEKVYSDLKLNSNKVRGIKKITQLFRFMILNNYFGEIYD</sequence>
<organism evidence="1 2">
    <name type="scientific">Weissella oryzae (strain DSM 25784 / JCM 18191 / LMG 30913 / SG25)</name>
    <dbReference type="NCBI Taxonomy" id="1329250"/>
    <lineage>
        <taxon>Bacteria</taxon>
        <taxon>Bacillati</taxon>
        <taxon>Bacillota</taxon>
        <taxon>Bacilli</taxon>
        <taxon>Lactobacillales</taxon>
        <taxon>Lactobacillaceae</taxon>
        <taxon>Weissella</taxon>
    </lineage>
</organism>
<dbReference type="EMBL" id="DF820491">
    <property type="protein sequence ID" value="GAK31222.1"/>
    <property type="molecule type" value="Genomic_DNA"/>
</dbReference>
<reference evidence="2" key="1">
    <citation type="journal article" date="2014" name="Genome Announc.">
        <title>Draft genome sequence of Weissella oryzae SG25T, isolated from fermented rice grains.</title>
        <authorList>
            <person name="Tanizawa Y."/>
            <person name="Fujisawa T."/>
            <person name="Mochizuki T."/>
            <person name="Kaminuma E."/>
            <person name="Suzuki Y."/>
            <person name="Nakamura Y."/>
            <person name="Tohno M."/>
        </authorList>
    </citation>
    <scope>NUCLEOTIDE SEQUENCE [LARGE SCALE GENOMIC DNA]</scope>
    <source>
        <strain evidence="2">DSM 25784 / JCM 18191 / LMG 30913 / SG25</strain>
    </source>
</reference>
<proteinExistence type="predicted"/>
<evidence type="ECO:0000313" key="2">
    <source>
        <dbReference type="Proteomes" id="UP000030643"/>
    </source>
</evidence>
<name>A0A069CV01_WEIOS</name>
<protein>
    <submittedName>
        <fullName evidence="1">Uncharacterized protein</fullName>
    </submittedName>
</protein>
<gene>
    <name evidence="1" type="ORF">WOSG25_080540</name>
</gene>
<dbReference type="Proteomes" id="UP000030643">
    <property type="component" value="Unassembled WGS sequence"/>
</dbReference>
<dbReference type="AlphaFoldDB" id="A0A069CV01"/>
<evidence type="ECO:0000313" key="1">
    <source>
        <dbReference type="EMBL" id="GAK31222.1"/>
    </source>
</evidence>